<evidence type="ECO:0000259" key="3">
    <source>
        <dbReference type="PROSITE" id="PS51468"/>
    </source>
</evidence>
<evidence type="ECO:0000313" key="4">
    <source>
        <dbReference type="EMBL" id="KAK8029217.1"/>
    </source>
</evidence>
<dbReference type="PANTHER" id="PTHR45737:SF6">
    <property type="entry name" value="VON WILLEBRAND FACTOR A DOMAIN-CONTAINING PROTEIN 5A"/>
    <property type="match status" value="1"/>
</dbReference>
<dbReference type="SUPFAM" id="SSF53300">
    <property type="entry name" value="vWA-like"/>
    <property type="match status" value="1"/>
</dbReference>
<evidence type="ECO:0000259" key="2">
    <source>
        <dbReference type="PROSITE" id="PS50234"/>
    </source>
</evidence>
<dbReference type="EMBL" id="JAQQWI010000007">
    <property type="protein sequence ID" value="KAK8029217.1"/>
    <property type="molecule type" value="Genomic_DNA"/>
</dbReference>
<feature type="region of interest" description="Disordered" evidence="1">
    <location>
        <begin position="859"/>
        <end position="920"/>
    </location>
</feature>
<accession>A0ABR1SDW2</accession>
<feature type="region of interest" description="Disordered" evidence="1">
    <location>
        <begin position="706"/>
        <end position="831"/>
    </location>
</feature>
<dbReference type="PANTHER" id="PTHR45737">
    <property type="entry name" value="VON WILLEBRAND FACTOR A DOMAIN-CONTAINING PROTEIN 5A"/>
    <property type="match status" value="1"/>
</dbReference>
<dbReference type="SMART" id="SM00327">
    <property type="entry name" value="VWA"/>
    <property type="match status" value="1"/>
</dbReference>
<dbReference type="Pfam" id="PF08487">
    <property type="entry name" value="VIT"/>
    <property type="match status" value="1"/>
</dbReference>
<dbReference type="Gene3D" id="3.40.50.410">
    <property type="entry name" value="von Willebrand factor, type A domain"/>
    <property type="match status" value="1"/>
</dbReference>
<name>A0ABR1SDW2_9PEZI</name>
<dbReference type="Pfam" id="PF13768">
    <property type="entry name" value="VWA_3"/>
    <property type="match status" value="1"/>
</dbReference>
<dbReference type="Proteomes" id="UP001396898">
    <property type="component" value="Unassembled WGS sequence"/>
</dbReference>
<protein>
    <recommendedName>
        <fullName evidence="6">VIT domain-containing protein</fullName>
    </recommendedName>
</protein>
<feature type="compositionally biased region" description="Polar residues" evidence="1">
    <location>
        <begin position="706"/>
        <end position="720"/>
    </location>
</feature>
<evidence type="ECO:0000313" key="5">
    <source>
        <dbReference type="Proteomes" id="UP001396898"/>
    </source>
</evidence>
<reference evidence="4 5" key="1">
    <citation type="submission" date="2023-01" db="EMBL/GenBank/DDBJ databases">
        <title>Analysis of 21 Apiospora genomes using comparative genomics revels a genus with tremendous synthesis potential of carbohydrate active enzymes and secondary metabolites.</title>
        <authorList>
            <person name="Sorensen T."/>
        </authorList>
    </citation>
    <scope>NUCLEOTIDE SEQUENCE [LARGE SCALE GENOMIC DNA]</scope>
    <source>
        <strain evidence="4 5">CBS 20057</strain>
    </source>
</reference>
<feature type="region of interest" description="Disordered" evidence="1">
    <location>
        <begin position="508"/>
        <end position="533"/>
    </location>
</feature>
<sequence length="1030" mass="111320">MALFGQPARSLCGFYYFPEHDPPIASPRHHTYLPQVKVEAHTSIISSIARTTLFQTFVNPEQAPIKQVHYTFPLFDGVSIVGFKCTIGDRVIKGVVKERHQAKATFDQAIAQDETAGLLETSVGNIPGGAQIQVEITYLGELIHDSQINGLRLTIPTCIAPRYGTYHGGPQSPNAASASATPDGGIHVTVDAQVTAGSRITSIQSPSHQIAVTIGRTSKCPEQQDLSFEKASATLSLGSAELDKDFVLQMTATEIGNPVAVLEEHPLIPGQKAIMATLVPKFSLAPEKPEVVFVCDRSGSMRDKIPNLKNALQLFVKSLTFGIKFNICSFGSNHSFLWDRSRTYDFTSMTEAMRHIEAFDANYGGTEMYQPIEQSIKRRYQDMNLEVFLLTDGEIWDQDRLVHMINDNIASSDGAIRLFTLGIGHAVSHSLIERVARTGNGFSQAISDSEEMGSKVVRMLKGALSPHIKDYTLEVLYEAGDDDDFEVIDTTLESLFIYETKAAQNATPQKPISLFDPSTNEDDHAATTDQDKFSSLPSIRTPKLLQAPHVIPPLFPFARSIVYLMLSPDAGQRNPKSVILRGTSRQGPLELEIPITRLGEKGQIIHQLAAKKAVGELEEGRGWIFHAKDSQGVLLKQKYDGQFQDMVEREAVRLGVQYQIGGKWCSFVAVSEGEGEGEQEIKVIPDQQQNQKQGFGYHQAVMLKSSMTRSHGSRTPSSGYVQPAFDTGVPQGGLFGAAPQARERHAAPAGRKNQSGGGAFGGLSSPLFASQPASVPSRGSLFGSAANTPAAPAPPSSGLFVQPARPSQGSSGLFGGSMSHAPPSGGTSLFANRPRSIQYRAPSSAQHHSFEADTCAKEACAEGSPPSSGFGGWGASSPPVPTTTSFGNTSSGYNDAARLSTPRKKKVRGSGEGQSTEDSEALAPTLSRLVLLQSFDGSWSWTQELFSVMQWSEQSLNSKWTAAVASKYGKDGLGHSQVIVTACVVAWLRKEAVGEKDSWELLVEKALAWLEAQLPGQDIEGLVEMAKDLV</sequence>
<keyword evidence="5" id="KW-1185">Reference proteome</keyword>
<feature type="domain" description="VIT" evidence="3">
    <location>
        <begin position="19"/>
        <end position="157"/>
    </location>
</feature>
<dbReference type="InterPro" id="IPR002035">
    <property type="entry name" value="VWF_A"/>
</dbReference>
<dbReference type="InterPro" id="IPR036465">
    <property type="entry name" value="vWFA_dom_sf"/>
</dbReference>
<dbReference type="SMART" id="SM00609">
    <property type="entry name" value="VIT"/>
    <property type="match status" value="1"/>
</dbReference>
<feature type="compositionally biased region" description="Basic and acidic residues" evidence="1">
    <location>
        <begin position="521"/>
        <end position="532"/>
    </location>
</feature>
<evidence type="ECO:0000256" key="1">
    <source>
        <dbReference type="SAM" id="MobiDB-lite"/>
    </source>
</evidence>
<gene>
    <name evidence="4" type="ORF">PG991_006273</name>
</gene>
<dbReference type="PROSITE" id="PS50234">
    <property type="entry name" value="VWFA"/>
    <property type="match status" value="1"/>
</dbReference>
<evidence type="ECO:0008006" key="6">
    <source>
        <dbReference type="Google" id="ProtNLM"/>
    </source>
</evidence>
<dbReference type="PROSITE" id="PS51468">
    <property type="entry name" value="VIT"/>
    <property type="match status" value="1"/>
</dbReference>
<feature type="compositionally biased region" description="Polar residues" evidence="1">
    <location>
        <begin position="882"/>
        <end position="893"/>
    </location>
</feature>
<dbReference type="InterPro" id="IPR013694">
    <property type="entry name" value="VIT"/>
</dbReference>
<organism evidence="4 5">
    <name type="scientific">Apiospora marii</name>
    <dbReference type="NCBI Taxonomy" id="335849"/>
    <lineage>
        <taxon>Eukaryota</taxon>
        <taxon>Fungi</taxon>
        <taxon>Dikarya</taxon>
        <taxon>Ascomycota</taxon>
        <taxon>Pezizomycotina</taxon>
        <taxon>Sordariomycetes</taxon>
        <taxon>Xylariomycetidae</taxon>
        <taxon>Amphisphaeriales</taxon>
        <taxon>Apiosporaceae</taxon>
        <taxon>Apiospora</taxon>
    </lineage>
</organism>
<proteinExistence type="predicted"/>
<comment type="caution">
    <text evidence="4">The sequence shown here is derived from an EMBL/GenBank/DDBJ whole genome shotgun (WGS) entry which is preliminary data.</text>
</comment>
<feature type="domain" description="VWFA" evidence="2">
    <location>
        <begin position="290"/>
        <end position="460"/>
    </location>
</feature>